<dbReference type="CDD" id="cd00057">
    <property type="entry name" value="FA58C"/>
    <property type="match status" value="1"/>
</dbReference>
<dbReference type="InterPro" id="IPR001791">
    <property type="entry name" value="Laminin_G"/>
</dbReference>
<dbReference type="GO" id="GO:0016020">
    <property type="term" value="C:membrane"/>
    <property type="evidence" value="ECO:0007669"/>
    <property type="project" value="UniProtKB-SubCell"/>
</dbReference>
<dbReference type="Pfam" id="PF00008">
    <property type="entry name" value="EGF"/>
    <property type="match status" value="1"/>
</dbReference>
<dbReference type="OMA" id="RSGCHSN"/>
<protein>
    <submittedName>
        <fullName evidence="15">Uncharacterized protein</fullName>
    </submittedName>
</protein>
<keyword evidence="4" id="KW-0812">Transmembrane</keyword>
<feature type="non-terminal residue" evidence="15">
    <location>
        <position position="750"/>
    </location>
</feature>
<dbReference type="InterPro" id="IPR050372">
    <property type="entry name" value="Neurexin-related_CASP"/>
</dbReference>
<dbReference type="SUPFAM" id="SSF56496">
    <property type="entry name" value="Fibrinogen C-terminal domain-like"/>
    <property type="match status" value="1"/>
</dbReference>
<dbReference type="PROSITE" id="PS50022">
    <property type="entry name" value="FA58C_3"/>
    <property type="match status" value="1"/>
</dbReference>
<dbReference type="Proteomes" id="UP000287033">
    <property type="component" value="Unassembled WGS sequence"/>
</dbReference>
<evidence type="ECO:0000256" key="5">
    <source>
        <dbReference type="ARBA" id="ARBA00022729"/>
    </source>
</evidence>
<comment type="similarity">
    <text evidence="2">Belongs to the neurexin family.</text>
</comment>
<keyword evidence="3 10" id="KW-0245">EGF-like domain</keyword>
<keyword evidence="8" id="KW-0472">Membrane</keyword>
<dbReference type="InterPro" id="IPR013320">
    <property type="entry name" value="ConA-like_dom_sf"/>
</dbReference>
<evidence type="ECO:0000256" key="10">
    <source>
        <dbReference type="PROSITE-ProRule" id="PRU00076"/>
    </source>
</evidence>
<dbReference type="SMART" id="SM00231">
    <property type="entry name" value="FA58C"/>
    <property type="match status" value="1"/>
</dbReference>
<dbReference type="OrthoDB" id="26719at2759"/>
<dbReference type="STRING" id="137246.A0A401RHX8"/>
<dbReference type="PROSITE" id="PS51406">
    <property type="entry name" value="FIBRINOGEN_C_2"/>
    <property type="match status" value="1"/>
</dbReference>
<dbReference type="AlphaFoldDB" id="A0A401RHX8"/>
<dbReference type="PANTHER" id="PTHR15036:SF43">
    <property type="entry name" value="CONTACTIN-ASSOCIATED PROTEIN 1"/>
    <property type="match status" value="1"/>
</dbReference>
<name>A0A401RHX8_CHIPU</name>
<evidence type="ECO:0000259" key="13">
    <source>
        <dbReference type="PROSITE" id="PS50026"/>
    </source>
</evidence>
<dbReference type="Pfam" id="PF02210">
    <property type="entry name" value="Laminin_G_2"/>
    <property type="match status" value="2"/>
</dbReference>
<evidence type="ECO:0000256" key="1">
    <source>
        <dbReference type="ARBA" id="ARBA00004479"/>
    </source>
</evidence>
<evidence type="ECO:0000256" key="9">
    <source>
        <dbReference type="ARBA" id="ARBA00023157"/>
    </source>
</evidence>
<dbReference type="FunFam" id="2.60.120.260:FF:000016">
    <property type="entry name" value="Contactin-associated protein-like 4 isoform 1"/>
    <property type="match status" value="1"/>
</dbReference>
<proteinExistence type="inferred from homology"/>
<keyword evidence="6" id="KW-0677">Repeat</keyword>
<dbReference type="InterPro" id="IPR000421">
    <property type="entry name" value="FA58C"/>
</dbReference>
<organism evidence="15 16">
    <name type="scientific">Chiloscyllium punctatum</name>
    <name type="common">Brownbanded bambooshark</name>
    <name type="synonym">Hemiscyllium punctatum</name>
    <dbReference type="NCBI Taxonomy" id="137246"/>
    <lineage>
        <taxon>Eukaryota</taxon>
        <taxon>Metazoa</taxon>
        <taxon>Chordata</taxon>
        <taxon>Craniata</taxon>
        <taxon>Vertebrata</taxon>
        <taxon>Chondrichthyes</taxon>
        <taxon>Elasmobranchii</taxon>
        <taxon>Galeomorphii</taxon>
        <taxon>Galeoidea</taxon>
        <taxon>Orectolobiformes</taxon>
        <taxon>Hemiscylliidae</taxon>
        <taxon>Chiloscyllium</taxon>
    </lineage>
</organism>
<evidence type="ECO:0000313" key="15">
    <source>
        <dbReference type="EMBL" id="GCC17696.1"/>
    </source>
</evidence>
<keyword evidence="5" id="KW-0732">Signal</keyword>
<evidence type="ECO:0000313" key="16">
    <source>
        <dbReference type="Proteomes" id="UP000287033"/>
    </source>
</evidence>
<reference evidence="15 16" key="1">
    <citation type="journal article" date="2018" name="Nat. Ecol. Evol.">
        <title>Shark genomes provide insights into elasmobranch evolution and the origin of vertebrates.</title>
        <authorList>
            <person name="Hara Y"/>
            <person name="Yamaguchi K"/>
            <person name="Onimaru K"/>
            <person name="Kadota M"/>
            <person name="Koyanagi M"/>
            <person name="Keeley SD"/>
            <person name="Tatsumi K"/>
            <person name="Tanaka K"/>
            <person name="Motone F"/>
            <person name="Kageyama Y"/>
            <person name="Nozu R"/>
            <person name="Adachi N"/>
            <person name="Nishimura O"/>
            <person name="Nakagawa R"/>
            <person name="Tanegashima C"/>
            <person name="Kiyatake I"/>
            <person name="Matsumoto R"/>
            <person name="Murakumo K"/>
            <person name="Nishida K"/>
            <person name="Terakita A"/>
            <person name="Kuratani S"/>
            <person name="Sato K"/>
            <person name="Hyodo S Kuraku.S."/>
        </authorList>
    </citation>
    <scope>NUCLEOTIDE SEQUENCE [LARGE SCALE GENOMIC DNA]</scope>
</reference>
<dbReference type="SUPFAM" id="SSF49785">
    <property type="entry name" value="Galactose-binding domain-like"/>
    <property type="match status" value="1"/>
</dbReference>
<dbReference type="InterPro" id="IPR002181">
    <property type="entry name" value="Fibrinogen_a/b/g_C_dom"/>
</dbReference>
<dbReference type="PANTHER" id="PTHR15036">
    <property type="entry name" value="PIKACHURIN-LIKE PROTEIN"/>
    <property type="match status" value="1"/>
</dbReference>
<dbReference type="Pfam" id="PF00754">
    <property type="entry name" value="F5_F8_type_C"/>
    <property type="match status" value="1"/>
</dbReference>
<dbReference type="InterPro" id="IPR008979">
    <property type="entry name" value="Galactose-bd-like_sf"/>
</dbReference>
<dbReference type="SUPFAM" id="SSF57196">
    <property type="entry name" value="EGF/Laminin"/>
    <property type="match status" value="1"/>
</dbReference>
<dbReference type="CDD" id="cd00054">
    <property type="entry name" value="EGF_CA"/>
    <property type="match status" value="1"/>
</dbReference>
<evidence type="ECO:0000256" key="7">
    <source>
        <dbReference type="ARBA" id="ARBA00022989"/>
    </source>
</evidence>
<dbReference type="SUPFAM" id="SSF49899">
    <property type="entry name" value="Concanavalin A-like lectins/glucanases"/>
    <property type="match status" value="2"/>
</dbReference>
<dbReference type="SMART" id="SM00282">
    <property type="entry name" value="LamG"/>
    <property type="match status" value="2"/>
</dbReference>
<feature type="domain" description="Laminin G" evidence="12">
    <location>
        <begin position="329"/>
        <end position="506"/>
    </location>
</feature>
<evidence type="ECO:0000259" key="12">
    <source>
        <dbReference type="PROSITE" id="PS50025"/>
    </source>
</evidence>
<keyword evidence="16" id="KW-1185">Reference proteome</keyword>
<dbReference type="PROSITE" id="PS50025">
    <property type="entry name" value="LAM_G_DOMAIN"/>
    <property type="match status" value="2"/>
</dbReference>
<gene>
    <name evidence="15" type="ORF">chiPu_0020635</name>
</gene>
<evidence type="ECO:0000256" key="3">
    <source>
        <dbReference type="ARBA" id="ARBA00022536"/>
    </source>
</evidence>
<keyword evidence="9" id="KW-1015">Disulfide bond</keyword>
<evidence type="ECO:0000256" key="6">
    <source>
        <dbReference type="ARBA" id="ARBA00022737"/>
    </source>
</evidence>
<accession>A0A401RHX8</accession>
<sequence length="750" mass="85319">MTASSYYSYSYSPSYGKLHSRGGWSPQVSDRLPWLQINLSQRSKITAIATQGTYNSYDWVTKYLFLYGDRPDNWTPFYQQGHNWTFAGNRNSDDVVRHELWRPVLARSVRFVALGWSVNRYVGFRVEVYGCHYDSDMVSFDGNSSLSYQFQDENTRSLFDSISFNFKTMAQDGLLLHSEGEEGDYITVELQGAKLLFHINLGSSNIHSVSGETSITLGSLLDDQHWHMVLIERYGQDINITLDGHVERLLTNGDFDHLDLNSLIVFGGLNTTERLRLVDKPNFQGCMENIMYNNISIIDLARARYSQTQTLGDVRFYCRKFLYKDRPFYPITFATQASFIQVPGIPMQNQLSVNFSFRSLDTSGLLLFSNFSEGLGWLEMGLSEGQINISFQQTGKKRLEFAAGSNLTDGHWHSVQLLARMDSVVVVIDEREDSPIRINHALRVQTGDQYYFGGCPTSVRNLGCFSNVSMFHGCMQHIHVDNYLVDLELVKRRNLGRYAEMLFNTCGVADRCTPNLCEHGGICLQTSDNFVCDCERTGYTGPTCHNSFYPESCDGYRKLGVRTSGNYTIDPDGSGPSRPFTVHCRMTEHKAWTIVYHQQQQEVKVTGSTLDQPFVGQIKYYNNTEEEISAITLAAEYCEQSISFSCYKSRLLNSPSGLPFSWWLGRGFEKHFYWGGATPGSQRCACGMEKSCTDPKYFCNCDADYRQWKTDRGLLRYREDLPVTKVVVGDTNRSGSEARFTVGPLRCYGD</sequence>
<dbReference type="Gene3D" id="2.60.120.1000">
    <property type="match status" value="1"/>
</dbReference>
<dbReference type="InterPro" id="IPR000742">
    <property type="entry name" value="EGF"/>
</dbReference>
<feature type="domain" description="Fibrinogen C-terminal" evidence="14">
    <location>
        <begin position="544"/>
        <end position="608"/>
    </location>
</feature>
<evidence type="ECO:0000259" key="14">
    <source>
        <dbReference type="PROSITE" id="PS51406"/>
    </source>
</evidence>
<feature type="domain" description="EGF-like" evidence="13">
    <location>
        <begin position="508"/>
        <end position="545"/>
    </location>
</feature>
<evidence type="ECO:0000256" key="4">
    <source>
        <dbReference type="ARBA" id="ARBA00022692"/>
    </source>
</evidence>
<keyword evidence="7" id="KW-1133">Transmembrane helix</keyword>
<dbReference type="Gene3D" id="2.60.120.200">
    <property type="match status" value="2"/>
</dbReference>
<feature type="domain" description="F5/8 type C" evidence="11">
    <location>
        <begin position="1"/>
        <end position="131"/>
    </location>
</feature>
<dbReference type="FunFam" id="2.10.25.10:FF:000015">
    <property type="entry name" value="neurexin-1 isoform X1"/>
    <property type="match status" value="1"/>
</dbReference>
<feature type="domain" description="Laminin G" evidence="12">
    <location>
        <begin position="137"/>
        <end position="318"/>
    </location>
</feature>
<dbReference type="EMBL" id="BEZZ01002769">
    <property type="protein sequence ID" value="GCC17696.1"/>
    <property type="molecule type" value="Genomic_DNA"/>
</dbReference>
<dbReference type="PROSITE" id="PS50026">
    <property type="entry name" value="EGF_3"/>
    <property type="match status" value="1"/>
</dbReference>
<dbReference type="Gene3D" id="2.60.120.260">
    <property type="entry name" value="Galactose-binding domain-like"/>
    <property type="match status" value="1"/>
</dbReference>
<evidence type="ECO:0000256" key="2">
    <source>
        <dbReference type="ARBA" id="ARBA00010241"/>
    </source>
</evidence>
<evidence type="ECO:0000259" key="11">
    <source>
        <dbReference type="PROSITE" id="PS50022"/>
    </source>
</evidence>
<comment type="caution">
    <text evidence="10">Lacks conserved residue(s) required for the propagation of feature annotation.</text>
</comment>
<comment type="caution">
    <text evidence="15">The sequence shown here is derived from an EMBL/GenBank/DDBJ whole genome shotgun (WGS) entry which is preliminary data.</text>
</comment>
<dbReference type="InterPro" id="IPR036056">
    <property type="entry name" value="Fibrinogen-like_C"/>
</dbReference>
<dbReference type="CDD" id="cd00110">
    <property type="entry name" value="LamG"/>
    <property type="match status" value="2"/>
</dbReference>
<evidence type="ECO:0000256" key="8">
    <source>
        <dbReference type="ARBA" id="ARBA00023136"/>
    </source>
</evidence>
<comment type="subcellular location">
    <subcellularLocation>
        <location evidence="1">Membrane</location>
        <topology evidence="1">Single-pass type I membrane protein</topology>
    </subcellularLocation>
</comment>
<dbReference type="PROSITE" id="PS01285">
    <property type="entry name" value="FA58C_1"/>
    <property type="match status" value="1"/>
</dbReference>